<name>H2AZW3_KAZAF</name>
<sequence>MLISEMNGKQSCQNIDIYIYISRIGLNCVQDNNTYNRFQDSIQIIMSSKLFYNKLSVALPKSFGPIVTTKKCYGRVAKFNSILINKYQETDIDKTKSKPVIVVSSDNDDIETVGNHIRK</sequence>
<gene>
    <name evidence="1" type="primary">KAFR0I01320</name>
    <name evidence="1" type="ORF">KAFR_0I01320</name>
</gene>
<dbReference type="GeneID" id="13883549"/>
<dbReference type="OrthoDB" id="4056530at2759"/>
<dbReference type="HOGENOM" id="CLU_2061841_0_0_1"/>
<dbReference type="RefSeq" id="XP_003959048.1">
    <property type="nucleotide sequence ID" value="XM_003958999.1"/>
</dbReference>
<keyword evidence="2" id="KW-1185">Reference proteome</keyword>
<evidence type="ECO:0000313" key="1">
    <source>
        <dbReference type="EMBL" id="CCF59913.1"/>
    </source>
</evidence>
<reference evidence="1 2" key="1">
    <citation type="journal article" date="2011" name="Proc. Natl. Acad. Sci. U.S.A.">
        <title>Evolutionary erosion of yeast sex chromosomes by mating-type switching accidents.</title>
        <authorList>
            <person name="Gordon J.L."/>
            <person name="Armisen D."/>
            <person name="Proux-Wera E."/>
            <person name="Oheigeartaigh S.S."/>
            <person name="Byrne K.P."/>
            <person name="Wolfe K.H."/>
        </authorList>
    </citation>
    <scope>NUCLEOTIDE SEQUENCE [LARGE SCALE GENOMIC DNA]</scope>
    <source>
        <strain evidence="2">ATCC 22294 / BCRC 22015 / CBS 2517 / CECT 1963 / NBRC 1671 / NRRL Y-8276</strain>
    </source>
</reference>
<proteinExistence type="predicted"/>
<dbReference type="EMBL" id="HE650829">
    <property type="protein sequence ID" value="CCF59913.1"/>
    <property type="molecule type" value="Genomic_DNA"/>
</dbReference>
<dbReference type="KEGG" id="kaf:KAFR_0I01320"/>
<dbReference type="InParanoid" id="H2AZW3"/>
<accession>H2AZW3</accession>
<protein>
    <submittedName>
        <fullName evidence="1">Uncharacterized protein</fullName>
    </submittedName>
</protein>
<dbReference type="Proteomes" id="UP000005220">
    <property type="component" value="Chromosome 9"/>
</dbReference>
<dbReference type="AlphaFoldDB" id="H2AZW3"/>
<evidence type="ECO:0000313" key="2">
    <source>
        <dbReference type="Proteomes" id="UP000005220"/>
    </source>
</evidence>
<organism evidence="1 2">
    <name type="scientific">Kazachstania africana (strain ATCC 22294 / BCRC 22015 / CBS 2517 / CECT 1963 / NBRC 1671 / NRRL Y-8276)</name>
    <name type="common">Yeast</name>
    <name type="synonym">Kluyveromyces africanus</name>
    <dbReference type="NCBI Taxonomy" id="1071382"/>
    <lineage>
        <taxon>Eukaryota</taxon>
        <taxon>Fungi</taxon>
        <taxon>Dikarya</taxon>
        <taxon>Ascomycota</taxon>
        <taxon>Saccharomycotina</taxon>
        <taxon>Saccharomycetes</taxon>
        <taxon>Saccharomycetales</taxon>
        <taxon>Saccharomycetaceae</taxon>
        <taxon>Kazachstania</taxon>
    </lineage>
</organism>